<evidence type="ECO:0000256" key="2">
    <source>
        <dbReference type="ARBA" id="ARBA00023125"/>
    </source>
</evidence>
<dbReference type="InterPro" id="IPR036390">
    <property type="entry name" value="WH_DNA-bd_sf"/>
</dbReference>
<dbReference type="KEGG" id="bcir:C2I06_04295"/>
<dbReference type="Proteomes" id="UP000216961">
    <property type="component" value="Unassembled WGS sequence"/>
</dbReference>
<dbReference type="InterPro" id="IPR050679">
    <property type="entry name" value="Bact_HTH_transcr_reg"/>
</dbReference>
<accession>A0A268FIU6</accession>
<dbReference type="Pfam" id="PF00392">
    <property type="entry name" value="GntR"/>
    <property type="match status" value="1"/>
</dbReference>
<dbReference type="CDD" id="cd07377">
    <property type="entry name" value="WHTH_GntR"/>
    <property type="match status" value="1"/>
</dbReference>
<dbReference type="InterPro" id="IPR000524">
    <property type="entry name" value="Tscrpt_reg_HTH_GntR"/>
</dbReference>
<keyword evidence="2" id="KW-0238">DNA-binding</keyword>
<dbReference type="PANTHER" id="PTHR44846:SF17">
    <property type="entry name" value="GNTR-FAMILY TRANSCRIPTIONAL REGULATOR"/>
    <property type="match status" value="1"/>
</dbReference>
<dbReference type="InterPro" id="IPR011663">
    <property type="entry name" value="UTRA"/>
</dbReference>
<dbReference type="RefSeq" id="WP_095328283.1">
    <property type="nucleotide sequence ID" value="NZ_CP026031.1"/>
</dbReference>
<dbReference type="SMART" id="SM00866">
    <property type="entry name" value="UTRA"/>
    <property type="match status" value="1"/>
</dbReference>
<dbReference type="GO" id="GO:0003677">
    <property type="term" value="F:DNA binding"/>
    <property type="evidence" value="ECO:0007669"/>
    <property type="project" value="UniProtKB-KW"/>
</dbReference>
<dbReference type="SUPFAM" id="SSF46785">
    <property type="entry name" value="Winged helix' DNA-binding domain"/>
    <property type="match status" value="1"/>
</dbReference>
<sequence>MPKYLKIKNSLLERLTNGEFQPGDKFYSESELKKEFNVSSITVIKAITELVNDGYLVRYQGKGTFVSKARRGKIVKFTEKENIQYDEEDVKVIEVELMKDPRIAKELRIAEDKLFYSVKRIRYSDGCAFILQNTFILPEFIGNEEIENLENFKSIYEMIKNKFGINLFQAEFTETTEIIFPAPHEICAEIDLKEAAPVVFTKRHTYLANGRVVEYIESYKRWDYFNIRIDSV</sequence>
<dbReference type="GO" id="GO:0003700">
    <property type="term" value="F:DNA-binding transcription factor activity"/>
    <property type="evidence" value="ECO:0007669"/>
    <property type="project" value="InterPro"/>
</dbReference>
<evidence type="ECO:0000313" key="4">
    <source>
        <dbReference type="EMBL" id="PAD85291.1"/>
    </source>
</evidence>
<dbReference type="PANTHER" id="PTHR44846">
    <property type="entry name" value="MANNOSYL-D-GLYCERATE TRANSPORT/METABOLISM SYSTEM REPRESSOR MNGR-RELATED"/>
    <property type="match status" value="1"/>
</dbReference>
<dbReference type="Gene3D" id="1.10.10.10">
    <property type="entry name" value="Winged helix-like DNA-binding domain superfamily/Winged helix DNA-binding domain"/>
    <property type="match status" value="1"/>
</dbReference>
<dbReference type="Gene3D" id="3.40.1410.10">
    <property type="entry name" value="Chorismate lyase-like"/>
    <property type="match status" value="1"/>
</dbReference>
<dbReference type="InterPro" id="IPR036388">
    <property type="entry name" value="WH-like_DNA-bd_sf"/>
</dbReference>
<keyword evidence="3" id="KW-0804">Transcription</keyword>
<keyword evidence="1" id="KW-0805">Transcription regulation</keyword>
<dbReference type="AlphaFoldDB" id="A0A268FIU6"/>
<dbReference type="SMART" id="SM00345">
    <property type="entry name" value="HTH_GNTR"/>
    <property type="match status" value="1"/>
</dbReference>
<organism evidence="4 5">
    <name type="scientific">Niallia circulans</name>
    <name type="common">Bacillus circulans</name>
    <dbReference type="NCBI Taxonomy" id="1397"/>
    <lineage>
        <taxon>Bacteria</taxon>
        <taxon>Bacillati</taxon>
        <taxon>Bacillota</taxon>
        <taxon>Bacilli</taxon>
        <taxon>Bacillales</taxon>
        <taxon>Bacillaceae</taxon>
        <taxon>Niallia</taxon>
    </lineage>
</organism>
<dbReference type="PROSITE" id="PS50949">
    <property type="entry name" value="HTH_GNTR"/>
    <property type="match status" value="1"/>
</dbReference>
<name>A0A268FIU6_NIACI</name>
<gene>
    <name evidence="4" type="ORF">CHH57_00005</name>
</gene>
<dbReference type="Pfam" id="PF07702">
    <property type="entry name" value="UTRA"/>
    <property type="match status" value="1"/>
</dbReference>
<evidence type="ECO:0000256" key="1">
    <source>
        <dbReference type="ARBA" id="ARBA00023015"/>
    </source>
</evidence>
<dbReference type="GO" id="GO:0045892">
    <property type="term" value="P:negative regulation of DNA-templated transcription"/>
    <property type="evidence" value="ECO:0007669"/>
    <property type="project" value="TreeGrafter"/>
</dbReference>
<evidence type="ECO:0000256" key="3">
    <source>
        <dbReference type="ARBA" id="ARBA00023163"/>
    </source>
</evidence>
<dbReference type="SUPFAM" id="SSF64288">
    <property type="entry name" value="Chorismate lyase-like"/>
    <property type="match status" value="1"/>
</dbReference>
<comment type="caution">
    <text evidence="4">The sequence shown here is derived from an EMBL/GenBank/DDBJ whole genome shotgun (WGS) entry which is preliminary data.</text>
</comment>
<evidence type="ECO:0000313" key="5">
    <source>
        <dbReference type="Proteomes" id="UP000216961"/>
    </source>
</evidence>
<reference evidence="4 5" key="1">
    <citation type="submission" date="2017-07" db="EMBL/GenBank/DDBJ databases">
        <title>Isolation and whole genome analysis of endospore-forming bacteria from heroin.</title>
        <authorList>
            <person name="Kalinowski J."/>
            <person name="Ahrens B."/>
            <person name="Al-Dilaimi A."/>
            <person name="Winkler A."/>
            <person name="Wibberg D."/>
            <person name="Schleenbecker U."/>
            <person name="Ruckert C."/>
            <person name="Wolfel R."/>
            <person name="Grass G."/>
        </authorList>
    </citation>
    <scope>NUCLEOTIDE SEQUENCE [LARGE SCALE GENOMIC DNA]</scope>
    <source>
        <strain evidence="4 5">7521-2</strain>
    </source>
</reference>
<dbReference type="EMBL" id="NPBQ01000001">
    <property type="protein sequence ID" value="PAD85291.1"/>
    <property type="molecule type" value="Genomic_DNA"/>
</dbReference>
<proteinExistence type="predicted"/>
<dbReference type="InterPro" id="IPR028978">
    <property type="entry name" value="Chorismate_lyase_/UTRA_dom_sf"/>
</dbReference>
<protein>
    <submittedName>
        <fullName evidence="4">GntR family transcriptional regulator</fullName>
    </submittedName>
</protein>